<gene>
    <name evidence="2" type="ORF">CP978_09960</name>
</gene>
<sequence>MHEMRSLSAYVNLVPALAPRSPTGGITMAKNKNRKQQGSSQNRSAQPEEAQEQRTAQETHQSPMPQSQGGSSGAARRQQKRFGHN</sequence>
<feature type="region of interest" description="Disordered" evidence="1">
    <location>
        <begin position="13"/>
        <end position="85"/>
    </location>
</feature>
<proteinExistence type="predicted"/>
<reference evidence="2 3" key="1">
    <citation type="submission" date="2017-09" db="EMBL/GenBank/DDBJ databases">
        <title>Streptomyces genome completion.</title>
        <authorList>
            <person name="Lee N."/>
            <person name="Cho B.-K."/>
        </authorList>
    </citation>
    <scope>NUCLEOTIDE SEQUENCE [LARGE SCALE GENOMIC DNA]</scope>
    <source>
        <strain evidence="2 3">ATCC 14899</strain>
    </source>
</reference>
<dbReference type="AlphaFoldDB" id="A0A5P2W1L1"/>
<feature type="compositionally biased region" description="Low complexity" evidence="1">
    <location>
        <begin position="66"/>
        <end position="76"/>
    </location>
</feature>
<protein>
    <submittedName>
        <fullName evidence="2">Uncharacterized protein</fullName>
    </submittedName>
</protein>
<accession>A0A5P2W1L1</accession>
<evidence type="ECO:0000256" key="1">
    <source>
        <dbReference type="SAM" id="MobiDB-lite"/>
    </source>
</evidence>
<dbReference type="OrthoDB" id="4247166at2"/>
<name>A0A5P2W1L1_9ACTN</name>
<dbReference type="KEGG" id="snq:CP978_09960"/>
<evidence type="ECO:0000313" key="2">
    <source>
        <dbReference type="EMBL" id="QEV38842.1"/>
    </source>
</evidence>
<dbReference type="Proteomes" id="UP000325763">
    <property type="component" value="Chromosome"/>
</dbReference>
<dbReference type="EMBL" id="CP023747">
    <property type="protein sequence ID" value="QEV38842.1"/>
    <property type="molecule type" value="Genomic_DNA"/>
</dbReference>
<organism evidence="2 3">
    <name type="scientific">Streptomyces nodosus</name>
    <dbReference type="NCBI Taxonomy" id="40318"/>
    <lineage>
        <taxon>Bacteria</taxon>
        <taxon>Bacillati</taxon>
        <taxon>Actinomycetota</taxon>
        <taxon>Actinomycetes</taxon>
        <taxon>Kitasatosporales</taxon>
        <taxon>Streptomycetaceae</taxon>
        <taxon>Streptomyces</taxon>
    </lineage>
</organism>
<evidence type="ECO:0000313" key="3">
    <source>
        <dbReference type="Proteomes" id="UP000325763"/>
    </source>
</evidence>